<evidence type="ECO:0000313" key="2">
    <source>
        <dbReference type="EMBL" id="CDH59967.1"/>
    </source>
</evidence>
<dbReference type="InterPro" id="IPR032675">
    <property type="entry name" value="LRR_dom_sf"/>
</dbReference>
<dbReference type="SUPFAM" id="SSF81383">
    <property type="entry name" value="F-box domain"/>
    <property type="match status" value="1"/>
</dbReference>
<evidence type="ECO:0000259" key="1">
    <source>
        <dbReference type="Pfam" id="PF12937"/>
    </source>
</evidence>
<dbReference type="EMBL" id="CBTN010000079">
    <property type="protein sequence ID" value="CDH59967.1"/>
    <property type="molecule type" value="Genomic_DNA"/>
</dbReference>
<evidence type="ECO:0000313" key="3">
    <source>
        <dbReference type="Proteomes" id="UP000027586"/>
    </source>
</evidence>
<dbReference type="OrthoDB" id="2232605at2759"/>
<dbReference type="SUPFAM" id="SSF52047">
    <property type="entry name" value="RNI-like"/>
    <property type="match status" value="1"/>
</dbReference>
<feature type="domain" description="F-box" evidence="1">
    <location>
        <begin position="14"/>
        <end position="42"/>
    </location>
</feature>
<reference evidence="2" key="1">
    <citation type="submission" date="2013-08" db="EMBL/GenBank/DDBJ databases">
        <title>Gene expansion shapes genome architecture in the human pathogen Lichtheimia corymbifera: an evolutionary genomics analysis in the ancient terrestrial Mucorales (Mucoromycotina).</title>
        <authorList>
            <person name="Schwartze V.U."/>
            <person name="Winter S."/>
            <person name="Shelest E."/>
            <person name="Marcet-Houben M."/>
            <person name="Horn F."/>
            <person name="Wehner S."/>
            <person name="Hoffmann K."/>
            <person name="Riege K."/>
            <person name="Sammeth M."/>
            <person name="Nowrousian M."/>
            <person name="Valiante V."/>
            <person name="Linde J."/>
            <person name="Jacobsen I.D."/>
            <person name="Marz M."/>
            <person name="Brakhage A.A."/>
            <person name="Gabaldon T."/>
            <person name="Bocker S."/>
            <person name="Voigt K."/>
        </authorList>
    </citation>
    <scope>NUCLEOTIDE SEQUENCE [LARGE SCALE GENOMIC DNA]</scope>
    <source>
        <strain evidence="2">FSU 9682</strain>
    </source>
</reference>
<gene>
    <name evidence="2" type="ORF">LCOR_10767.1</name>
</gene>
<organism evidence="2 3">
    <name type="scientific">Lichtheimia corymbifera JMRC:FSU:9682</name>
    <dbReference type="NCBI Taxonomy" id="1263082"/>
    <lineage>
        <taxon>Eukaryota</taxon>
        <taxon>Fungi</taxon>
        <taxon>Fungi incertae sedis</taxon>
        <taxon>Mucoromycota</taxon>
        <taxon>Mucoromycotina</taxon>
        <taxon>Mucoromycetes</taxon>
        <taxon>Mucorales</taxon>
        <taxon>Lichtheimiaceae</taxon>
        <taxon>Lichtheimia</taxon>
    </lineage>
</organism>
<dbReference type="VEuPathDB" id="FungiDB:LCOR_10767.1"/>
<accession>A0A068SDR2</accession>
<proteinExistence type="predicted"/>
<sequence length="614" mass="71026">MLTTANGSFAAIFPHEISGYIFSLVSQKDRIQCMHVCKVWRQGAIYWCDQAWRTTQLRLFDIDSMIDWLDVSPIIHDLHIDSKLDPSFDAADIQEAVHGDTDIEDSMRDQQHIPAAQKIPTHLSKLLSIPFDQLESIRYDTNGVNAEILQCLIQLAGSKVRTLNIQAIYQFLSKKPLCVAWIIDQCPQLETLIDSESVCEFIVKDKTSLIPCRLENLDLERQRFDSKEIMFLLRKCPCLRRLRLSCWFTISMSPLIMLEKCPRLEILVWGHLRYGSPSFYRPEWWRHCQFMNALDDEQQLLLPSTPSTGLRQLVMDNVNDTDHYACINTIINRHHATLTRISVTLYMDVMRSRDRINTIPVNLERLDFHFHQGSQEEVELFVRPLVEHCHHLKSLSIRTDFRYADPNEIVLPRWFFVAMTSLHALQHLAIEVDNDVNDMVHFLEAAAVCSIPLASLYYHGNWMTLPCIDAISKINTLRSLALSTHEQTLDTFDMHILTGLQQLPLLESLAFKHHENGFFKSPEAFDCLYQFPCLKQLFISIQDGLFSVQGIRHLADRQPHLEKMVLLDLTGDCSEELESYGLEEALDYAREKIAIVQGGRVCPECDHHTRKYDM</sequence>
<dbReference type="InterPro" id="IPR036047">
    <property type="entry name" value="F-box-like_dom_sf"/>
</dbReference>
<name>A0A068SDR2_9FUNG</name>
<dbReference type="Gene3D" id="1.20.1280.50">
    <property type="match status" value="1"/>
</dbReference>
<protein>
    <recommendedName>
        <fullName evidence="1">F-box domain-containing protein</fullName>
    </recommendedName>
</protein>
<dbReference type="InterPro" id="IPR001810">
    <property type="entry name" value="F-box_dom"/>
</dbReference>
<dbReference type="AlphaFoldDB" id="A0A068SDR2"/>
<keyword evidence="3" id="KW-1185">Reference proteome</keyword>
<dbReference type="Gene3D" id="3.80.10.10">
    <property type="entry name" value="Ribonuclease Inhibitor"/>
    <property type="match status" value="2"/>
</dbReference>
<dbReference type="Proteomes" id="UP000027586">
    <property type="component" value="Unassembled WGS sequence"/>
</dbReference>
<dbReference type="Pfam" id="PF12937">
    <property type="entry name" value="F-box-like"/>
    <property type="match status" value="1"/>
</dbReference>
<comment type="caution">
    <text evidence="2">The sequence shown here is derived from an EMBL/GenBank/DDBJ whole genome shotgun (WGS) entry which is preliminary data.</text>
</comment>